<evidence type="ECO:0000313" key="4">
    <source>
        <dbReference type="EMBL" id="MUZ73765.1"/>
    </source>
</evidence>
<dbReference type="OrthoDB" id="9804931at2"/>
<dbReference type="SUPFAM" id="SSF51126">
    <property type="entry name" value="Pectin lyase-like"/>
    <property type="match status" value="1"/>
</dbReference>
<dbReference type="InterPro" id="IPR036709">
    <property type="entry name" value="Autotransporte_beta_dom_sf"/>
</dbReference>
<evidence type="ECO:0000259" key="2">
    <source>
        <dbReference type="PROSITE" id="PS51208"/>
    </source>
</evidence>
<keyword evidence="1" id="KW-0732">Signal</keyword>
<dbReference type="Proteomes" id="UP000436911">
    <property type="component" value="Unassembled WGS sequence"/>
</dbReference>
<name>A0A368NKT3_AGRVI</name>
<evidence type="ECO:0000313" key="3">
    <source>
        <dbReference type="EMBL" id="KAA3523370.1"/>
    </source>
</evidence>
<dbReference type="SMART" id="SM00869">
    <property type="entry name" value="Autotransporter"/>
    <property type="match status" value="1"/>
</dbReference>
<evidence type="ECO:0000313" key="6">
    <source>
        <dbReference type="Proteomes" id="UP000477951"/>
    </source>
</evidence>
<dbReference type="PROSITE" id="PS51208">
    <property type="entry name" value="AUTOTRANSPORTER"/>
    <property type="match status" value="1"/>
</dbReference>
<feature type="domain" description="Autotransporter" evidence="2">
    <location>
        <begin position="720"/>
        <end position="990"/>
    </location>
</feature>
<feature type="signal peptide" evidence="1">
    <location>
        <begin position="1"/>
        <end position="19"/>
    </location>
</feature>
<dbReference type="SUPFAM" id="SSF103515">
    <property type="entry name" value="Autotransporter"/>
    <property type="match status" value="1"/>
</dbReference>
<protein>
    <submittedName>
        <fullName evidence="4">Autotransporter domain-containing protein</fullName>
    </submittedName>
</protein>
<accession>A0A368NKT3</accession>
<evidence type="ECO:0000256" key="1">
    <source>
        <dbReference type="SAM" id="SignalP"/>
    </source>
</evidence>
<dbReference type="Pfam" id="PF03797">
    <property type="entry name" value="Autotransporter"/>
    <property type="match status" value="1"/>
</dbReference>
<gene>
    <name evidence="3" type="ORF">DXT89_20665</name>
    <name evidence="4" type="ORF">GOZ90_13840</name>
</gene>
<reference evidence="3 5" key="1">
    <citation type="submission" date="2018-08" db="EMBL/GenBank/DDBJ databases">
        <title>Genome sequencing of Agrobacterium vitis strain ICMP 10754.</title>
        <authorList>
            <person name="Visnovsky S.B."/>
            <person name="Pitman A.R."/>
        </authorList>
    </citation>
    <scope>NUCLEOTIDE SEQUENCE [LARGE SCALE GENOMIC DNA]</scope>
    <source>
        <strain evidence="3 5">ICMP 10754</strain>
    </source>
</reference>
<evidence type="ECO:0000313" key="5">
    <source>
        <dbReference type="Proteomes" id="UP000436911"/>
    </source>
</evidence>
<proteinExistence type="predicted"/>
<dbReference type="Gene3D" id="2.40.128.130">
    <property type="entry name" value="Autotransporter beta-domain"/>
    <property type="match status" value="1"/>
</dbReference>
<organism evidence="4 6">
    <name type="scientific">Agrobacterium vitis</name>
    <name type="common">Rhizobium vitis</name>
    <dbReference type="NCBI Taxonomy" id="373"/>
    <lineage>
        <taxon>Bacteria</taxon>
        <taxon>Pseudomonadati</taxon>
        <taxon>Pseudomonadota</taxon>
        <taxon>Alphaproteobacteria</taxon>
        <taxon>Hyphomicrobiales</taxon>
        <taxon>Rhizobiaceae</taxon>
        <taxon>Rhizobium/Agrobacterium group</taxon>
        <taxon>Agrobacterium</taxon>
    </lineage>
</organism>
<dbReference type="NCBIfam" id="TIGR01414">
    <property type="entry name" value="autotrans_barl"/>
    <property type="match status" value="1"/>
</dbReference>
<dbReference type="EMBL" id="WPHR01000010">
    <property type="protein sequence ID" value="MUZ73765.1"/>
    <property type="molecule type" value="Genomic_DNA"/>
</dbReference>
<dbReference type="GO" id="GO:0019867">
    <property type="term" value="C:outer membrane"/>
    <property type="evidence" value="ECO:0007669"/>
    <property type="project" value="InterPro"/>
</dbReference>
<dbReference type="EMBL" id="QUSG01000017">
    <property type="protein sequence ID" value="KAA3523370.1"/>
    <property type="molecule type" value="Genomic_DNA"/>
</dbReference>
<comment type="caution">
    <text evidence="4">The sequence shown here is derived from an EMBL/GenBank/DDBJ whole genome shotgun (WGS) entry which is preliminary data.</text>
</comment>
<dbReference type="InterPro" id="IPR005546">
    <property type="entry name" value="Autotransporte_beta"/>
</dbReference>
<reference evidence="4 6" key="2">
    <citation type="submission" date="2019-12" db="EMBL/GenBank/DDBJ databases">
        <title>Whole-genome sequencing of Allorhizobium vitis.</title>
        <authorList>
            <person name="Gan H.M."/>
            <person name="Szegedi E."/>
            <person name="Burr T."/>
            <person name="Savka M.A."/>
        </authorList>
    </citation>
    <scope>NUCLEOTIDE SEQUENCE [LARGE SCALE GENOMIC DNA]</scope>
    <source>
        <strain evidence="4 6">CG516</strain>
    </source>
</reference>
<dbReference type="AlphaFoldDB" id="A0A368NKT3"/>
<dbReference type="InterPro" id="IPR006315">
    <property type="entry name" value="OM_autotransptr_brl_dom"/>
</dbReference>
<feature type="chain" id="PRO_5033355214" evidence="1">
    <location>
        <begin position="20"/>
        <end position="990"/>
    </location>
</feature>
<sequence length="990" mass="99636">MKPLLPAFRHRLCVFTALASTVLPTHCFAQSAWSGNADNEFSNASNWIPSAPGASDDAHVDTGSPQVTNEVTVNRLDVDGGNVTITDTGALTATNGTTITSGSVSVNAGGVMNSNVSLDGGSLSINGNLNGQLTLNNGNVTVNGELSGAMVETGTALSNNGTVDEVNISTGGTFVNNSGATAGEVTNAGTASNAGTIGSLTNTAGNFTNNAGGTISGKTTVSGGTVTNNFVVTEADVAAAAAFVNNTGATAGAVRNSGTVVNAGTIASLQNDAGTFTNDVGGVVTGDSTITGGSVTNNATLHNVDVAAGATFTNASGATAGVVVNAGNSSNAGTIESLTNTAGNFTNNAGGTITGKSTITGGTVTNNFVITDADVAVAALFVNNSGATAGTIKNSGTVTNAGTVAALQNDDGTFTNNSGGTVTGTTTVSGGRVVNNATLADVDNEAAGEFINNNGAVAGTVTNSGSASNDGTIAALVNTGGIFSNTGTIDGTATIASGSLINDGTVAGAVVIDEGGLLSGNGTIGELFVNAGGILSPGRDIGTLTVDGDVTFRTGSIYQIDINANGASDRVDATGTVSIQGGTLEIRAAGGNYGLTTTYTILTASRITGTFDSVSSDFAFLTPTLTYGVTTIDMQLDRNSVAFEDVADTANGQATAVAVEALGTGNSIYDAVLSLNSSTANSAFSQLSGEVHASLKTALLWESRFARDAVLDEMALDLDQRKEDVTVWSNSFLSSNSWSGNGNAAGIDTRTAGVVMGVDASVSDPWRLGGLVGYSHDSFEQGKTESYHAGLYATGDIGALNVIGGAIFSHNDASTLRDISFGTISSQLTADYASVTSQVFADLSWTHELDTIKLQPFGNLAYVNLKTDAFRENGGDASLLAAKSSDEIAISTIGLRWSWRWPEDNFPVAVSGMLGWRHIEGDVAPYSNLAFAGGTPFVVEGVEMPKDALLAKFGISTRLSKSARLTFSYSGEFGKGLRSSAAQVNLAGSF</sequence>
<dbReference type="Proteomes" id="UP000477951">
    <property type="component" value="Unassembled WGS sequence"/>
</dbReference>
<dbReference type="InterPro" id="IPR011050">
    <property type="entry name" value="Pectin_lyase_fold/virulence"/>
</dbReference>